<keyword evidence="6 10" id="KW-0560">Oxidoreductase</keyword>
<dbReference type="InterPro" id="IPR013509">
    <property type="entry name" value="RNR_lsu_N"/>
</dbReference>
<dbReference type="SMR" id="A0A172JID8"/>
<dbReference type="KEGG" id="vg:29058941"/>
<dbReference type="Proteomes" id="UP000202618">
    <property type="component" value="Segment"/>
</dbReference>
<dbReference type="GO" id="GO:0005524">
    <property type="term" value="F:ATP binding"/>
    <property type="evidence" value="ECO:0007669"/>
    <property type="project" value="UniProtKB-KW"/>
</dbReference>
<reference evidence="12 13" key="1">
    <citation type="journal article" date="2016" name="Virology">
        <title>The genome of AR9, a giant transducing Bacillus phage encoding two multisubunit RNA polymerases.</title>
        <authorList>
            <person name="Lavysh D."/>
            <person name="Sokolova M."/>
            <person name="Minakhin L."/>
            <person name="Yakunina M."/>
            <person name="Artamonova T."/>
            <person name="Kozyavkin S."/>
            <person name="Makarova K.S."/>
            <person name="Koonin E.V."/>
            <person name="Severinov K."/>
        </authorList>
    </citation>
    <scope>NUCLEOTIDE SEQUENCE [LARGE SCALE GENOMIC DNA]</scope>
</reference>
<dbReference type="EMBL" id="KU878088">
    <property type="protein sequence ID" value="AMS01307.1"/>
    <property type="molecule type" value="Genomic_DNA"/>
</dbReference>
<dbReference type="NCBIfam" id="TIGR02506">
    <property type="entry name" value="NrdE_NrdA"/>
    <property type="match status" value="1"/>
</dbReference>
<evidence type="ECO:0000256" key="8">
    <source>
        <dbReference type="ARBA" id="ARBA00023157"/>
    </source>
</evidence>
<keyword evidence="3" id="KW-0021">Allosteric enzyme</keyword>
<dbReference type="GO" id="GO:0004748">
    <property type="term" value="F:ribonucleoside-diphosphate reductase activity, thioredoxin disulfide as acceptor"/>
    <property type="evidence" value="ECO:0007669"/>
    <property type="project" value="UniProtKB-EC"/>
</dbReference>
<proteinExistence type="inferred from homology"/>
<dbReference type="PANTHER" id="PTHR11573:SF30">
    <property type="entry name" value="RIBONUCLEOSIDE-DIPHOSPHATE REDUCTASE 2 SUBUNIT ALPHA"/>
    <property type="match status" value="1"/>
</dbReference>
<dbReference type="NCBIfam" id="TIGR04170">
    <property type="entry name" value="RNR_1b_NrdE"/>
    <property type="match status" value="1"/>
</dbReference>
<dbReference type="InterPro" id="IPR013346">
    <property type="entry name" value="NrdE_NrdA_C"/>
</dbReference>
<feature type="domain" description="Ribonucleotide reductase large subunit" evidence="11">
    <location>
        <begin position="555"/>
        <end position="577"/>
    </location>
</feature>
<dbReference type="PANTHER" id="PTHR11573">
    <property type="entry name" value="RIBONUCLEOSIDE-DIPHOSPHATE REDUCTASE LARGE CHAIN"/>
    <property type="match status" value="1"/>
</dbReference>
<protein>
    <recommendedName>
        <fullName evidence="2 10">Ribonucleoside-diphosphate reductase</fullName>
        <ecNumber evidence="2 10">1.17.4.1</ecNumber>
    </recommendedName>
</protein>
<evidence type="ECO:0000256" key="5">
    <source>
        <dbReference type="ARBA" id="ARBA00022840"/>
    </source>
</evidence>
<sequence length="698" mass="79464">MKDYLKYNNSITKKGDNGFWQLENDKLAISSFAEEINEYSIKFPNLLERLNWLIGNNYYYNVFQDYSLSQIEEVYKAINKVPFSFQSFMAISKFYSTYALKTTDKKHYLETYQDRIAIVALYLFDGNLDKAIQAAVAMIEQRVQPATPTFLNAGKARRGELVSCFLDEVDDTLNSISHIEGQSKYLSKIGGGVSTNVSKLRMLGDPVNGEENAAKGVIPVMKLLEQSFSYADQMGQRKGSGAVYLNIFHGDIIHFLNTKKINADDSIRMKTLSTGIIVPDKFIQLLESGEEEFYTFSPYSVEKEYGIPLDEMDLDVMYDELVNNPNIKKFVCELSPMKLMNQIAMTQLESGYPYLFFKTNANKEHALKAIGEIKFSNLCTEIMQLSSVSVINNYGEEDELGLGISCNLASLNIVNVMETKKFKDSVDIAMDILTSVTDKSDIKNAPSIRKANALFHSVGLGAMNLHGFLAKNSISYESAVARDFANVFFAIMNFHSIRRSMEIAIEKNKKFHRFEDSEYANGNYFKRYIENDYTPRSQKVKELFEGIFVPTKEDWAELAEQVKENGLYHAYRLAIAPTQSISYVQNSTQSIMPVVSRIENRTYHDSTTYYPMPYLDGRTQWSYKSAYDMDQNKIIDMVAVIQQHIDQGISTTLFVNSDIPTDQLVGHMYYANKRGLKSLYYVRNRSKSGDDICESCAV</sequence>
<dbReference type="PROSITE" id="PS00089">
    <property type="entry name" value="RIBORED_LARGE"/>
    <property type="match status" value="1"/>
</dbReference>
<accession>A0A172JID8</accession>
<dbReference type="PRINTS" id="PR01183">
    <property type="entry name" value="RIBORDTASEM1"/>
</dbReference>
<dbReference type="GO" id="GO:0009263">
    <property type="term" value="P:deoxyribonucleotide biosynthetic process"/>
    <property type="evidence" value="ECO:0007669"/>
    <property type="project" value="UniProtKB-KW"/>
</dbReference>
<organism evidence="12 13">
    <name type="scientific">Bacillus phage AR9</name>
    <dbReference type="NCBI Taxonomy" id="1815509"/>
    <lineage>
        <taxon>Viruses</taxon>
        <taxon>Duplodnaviria</taxon>
        <taxon>Heunggongvirae</taxon>
        <taxon>Uroviricota</taxon>
        <taxon>Caudoviricetes</taxon>
        <taxon>Takahashivirus</taxon>
        <taxon>Bacillus phage PBS1</taxon>
    </lineage>
</organism>
<dbReference type="InterPro" id="IPR026459">
    <property type="entry name" value="RNR_1b_NrdE"/>
</dbReference>
<gene>
    <name evidence="12" type="ORF">AR9_g223</name>
</gene>
<comment type="function">
    <text evidence="10">Provides the precursors necessary for DNA synthesis. Catalyzes the biosynthesis of deoxyribonucleotides from the corresponding ribonucleotides.</text>
</comment>
<dbReference type="OrthoDB" id="2980at10239"/>
<evidence type="ECO:0000256" key="1">
    <source>
        <dbReference type="ARBA" id="ARBA00010406"/>
    </source>
</evidence>
<keyword evidence="8" id="KW-1015">Disulfide bond</keyword>
<dbReference type="EC" id="1.17.4.1" evidence="2 10"/>
<evidence type="ECO:0000256" key="7">
    <source>
        <dbReference type="ARBA" id="ARBA00023116"/>
    </source>
</evidence>
<evidence type="ECO:0000256" key="4">
    <source>
        <dbReference type="ARBA" id="ARBA00022741"/>
    </source>
</evidence>
<dbReference type="InterPro" id="IPR000788">
    <property type="entry name" value="RNR_lg_C"/>
</dbReference>
<keyword evidence="7 10" id="KW-0215">Deoxyribonucleotide synthesis</keyword>
<dbReference type="Pfam" id="PF00317">
    <property type="entry name" value="Ribonuc_red_lgN"/>
    <property type="match status" value="1"/>
</dbReference>
<comment type="catalytic activity">
    <reaction evidence="9 10">
        <text>a 2'-deoxyribonucleoside 5'-diphosphate + [thioredoxin]-disulfide + H2O = a ribonucleoside 5'-diphosphate + [thioredoxin]-dithiol</text>
        <dbReference type="Rhea" id="RHEA:23252"/>
        <dbReference type="Rhea" id="RHEA-COMP:10698"/>
        <dbReference type="Rhea" id="RHEA-COMP:10700"/>
        <dbReference type="ChEBI" id="CHEBI:15377"/>
        <dbReference type="ChEBI" id="CHEBI:29950"/>
        <dbReference type="ChEBI" id="CHEBI:50058"/>
        <dbReference type="ChEBI" id="CHEBI:57930"/>
        <dbReference type="ChEBI" id="CHEBI:73316"/>
        <dbReference type="EC" id="1.17.4.1"/>
    </reaction>
</comment>
<evidence type="ECO:0000256" key="10">
    <source>
        <dbReference type="RuleBase" id="RU003410"/>
    </source>
</evidence>
<dbReference type="SUPFAM" id="SSF48168">
    <property type="entry name" value="R1 subunit of ribonucleotide reductase, N-terminal domain"/>
    <property type="match status" value="1"/>
</dbReference>
<dbReference type="InterPro" id="IPR039718">
    <property type="entry name" value="Rrm1"/>
</dbReference>
<dbReference type="GeneID" id="29058941"/>
<dbReference type="UniPathway" id="UPA00326"/>
<evidence type="ECO:0000256" key="9">
    <source>
        <dbReference type="ARBA" id="ARBA00047754"/>
    </source>
</evidence>
<evidence type="ECO:0000313" key="13">
    <source>
        <dbReference type="Proteomes" id="UP000202618"/>
    </source>
</evidence>
<dbReference type="InterPro" id="IPR008926">
    <property type="entry name" value="RNR_R1-su_N"/>
</dbReference>
<dbReference type="Pfam" id="PF02867">
    <property type="entry name" value="Ribonuc_red_lgC"/>
    <property type="match status" value="1"/>
</dbReference>
<keyword evidence="5" id="KW-0067">ATP-binding</keyword>
<evidence type="ECO:0000256" key="2">
    <source>
        <dbReference type="ARBA" id="ARBA00012274"/>
    </source>
</evidence>
<keyword evidence="4" id="KW-0547">Nucleotide-binding</keyword>
<dbReference type="CDD" id="cd01679">
    <property type="entry name" value="RNR_I"/>
    <property type="match status" value="1"/>
</dbReference>
<dbReference type="Pfam" id="PF08343">
    <property type="entry name" value="RNR_N"/>
    <property type="match status" value="1"/>
</dbReference>
<dbReference type="InterPro" id="IPR013554">
    <property type="entry name" value="RNR_N"/>
</dbReference>
<dbReference type="Gene3D" id="1.10.1650.20">
    <property type="match status" value="1"/>
</dbReference>
<evidence type="ECO:0000256" key="6">
    <source>
        <dbReference type="ARBA" id="ARBA00023002"/>
    </source>
</evidence>
<name>A0A172JID8_BPPB1</name>
<comment type="similarity">
    <text evidence="1 10">Belongs to the ribonucleoside diphosphate reductase large chain family.</text>
</comment>
<evidence type="ECO:0000259" key="11">
    <source>
        <dbReference type="PROSITE" id="PS00089"/>
    </source>
</evidence>
<dbReference type="Gene3D" id="3.20.70.20">
    <property type="match status" value="1"/>
</dbReference>
<dbReference type="SUPFAM" id="SSF51998">
    <property type="entry name" value="PFL-like glycyl radical enzymes"/>
    <property type="match status" value="1"/>
</dbReference>
<dbReference type="RefSeq" id="YP_009283127.1">
    <property type="nucleotide sequence ID" value="NC_031039.1"/>
</dbReference>
<evidence type="ECO:0000256" key="3">
    <source>
        <dbReference type="ARBA" id="ARBA00022533"/>
    </source>
</evidence>
<evidence type="ECO:0000313" key="12">
    <source>
        <dbReference type="EMBL" id="AMS01307.1"/>
    </source>
</evidence>